<feature type="compositionally biased region" description="Basic and acidic residues" evidence="6">
    <location>
        <begin position="337"/>
        <end position="349"/>
    </location>
</feature>
<dbReference type="InterPro" id="IPR012340">
    <property type="entry name" value="NA-bd_OB-fold"/>
</dbReference>
<dbReference type="Pfam" id="PF09103">
    <property type="entry name" value="BRCA-2_OB1"/>
    <property type="match status" value="1"/>
</dbReference>
<dbReference type="GO" id="GO:0006355">
    <property type="term" value="P:regulation of DNA-templated transcription"/>
    <property type="evidence" value="ECO:0007669"/>
    <property type="project" value="TreeGrafter"/>
</dbReference>
<dbReference type="InterPro" id="IPR015205">
    <property type="entry name" value="Tower_dom"/>
</dbReference>
<dbReference type="InterPro" id="IPR015525">
    <property type="entry name" value="BRCA2"/>
</dbReference>
<dbReference type="InterPro" id="IPR002093">
    <property type="entry name" value="BRCA2_repeat"/>
</dbReference>
<dbReference type="GO" id="GO:0000724">
    <property type="term" value="P:double-strand break repair via homologous recombination"/>
    <property type="evidence" value="ECO:0007669"/>
    <property type="project" value="InterPro"/>
</dbReference>
<keyword evidence="3" id="KW-0238">DNA-binding</keyword>
<keyword evidence="5" id="KW-0234">DNA repair</keyword>
<evidence type="ECO:0000256" key="5">
    <source>
        <dbReference type="ARBA" id="ARBA00023204"/>
    </source>
</evidence>
<dbReference type="Proteomes" id="UP001279734">
    <property type="component" value="Unassembled WGS sequence"/>
</dbReference>
<evidence type="ECO:0000259" key="7">
    <source>
        <dbReference type="SMART" id="SM01341"/>
    </source>
</evidence>
<dbReference type="EMBL" id="BSYO01000031">
    <property type="protein sequence ID" value="GMH26534.1"/>
    <property type="molecule type" value="Genomic_DNA"/>
</dbReference>
<gene>
    <name evidence="8" type="ORF">Nepgr_028377</name>
</gene>
<dbReference type="PROSITE" id="PS50138">
    <property type="entry name" value="BRCA2_REPEAT"/>
    <property type="match status" value="1"/>
</dbReference>
<keyword evidence="9" id="KW-1185">Reference proteome</keyword>
<dbReference type="PANTHER" id="PTHR11289">
    <property type="entry name" value="BREAST CANCER TYPE 2 SUSCEPTIBILITY PROTEIN BRCA2"/>
    <property type="match status" value="1"/>
</dbReference>
<dbReference type="InterPro" id="IPR036315">
    <property type="entry name" value="BRCA2_hlx_sf"/>
</dbReference>
<keyword evidence="4" id="KW-0233">DNA recombination</keyword>
<evidence type="ECO:0000256" key="4">
    <source>
        <dbReference type="ARBA" id="ARBA00023172"/>
    </source>
</evidence>
<dbReference type="InterPro" id="IPR015187">
    <property type="entry name" value="BRCA2_OB_1"/>
</dbReference>
<accession>A0AAD3Y422</accession>
<evidence type="ECO:0000256" key="6">
    <source>
        <dbReference type="SAM" id="MobiDB-lite"/>
    </source>
</evidence>
<dbReference type="InterPro" id="IPR015252">
    <property type="entry name" value="BRCA2_hlx"/>
</dbReference>
<dbReference type="GO" id="GO:0003677">
    <property type="term" value="F:DNA binding"/>
    <property type="evidence" value="ECO:0007669"/>
    <property type="project" value="UniProtKB-KW"/>
</dbReference>
<dbReference type="Pfam" id="PF09169">
    <property type="entry name" value="BRCA-2_helical"/>
    <property type="match status" value="1"/>
</dbReference>
<name>A0AAD3Y422_NEPGR</name>
<feature type="domain" description="Tower" evidence="7">
    <location>
        <begin position="683"/>
        <end position="724"/>
    </location>
</feature>
<dbReference type="Gene3D" id="2.40.50.140">
    <property type="entry name" value="Nucleic acid-binding proteins"/>
    <property type="match status" value="4"/>
</dbReference>
<evidence type="ECO:0000256" key="2">
    <source>
        <dbReference type="ARBA" id="ARBA00022763"/>
    </source>
</evidence>
<dbReference type="AlphaFoldDB" id="A0AAD3Y422"/>
<dbReference type="SUPFAM" id="SSF81872">
    <property type="entry name" value="BRCA2 helical domain"/>
    <property type="match status" value="1"/>
</dbReference>
<protein>
    <recommendedName>
        <fullName evidence="7">Tower domain-containing protein</fullName>
    </recommendedName>
</protein>
<dbReference type="FunFam" id="2.40.50.140:FF:000262">
    <property type="entry name" value="Protein BREAST CANCER SUSCEPTIBILITY 2 homolog B"/>
    <property type="match status" value="1"/>
</dbReference>
<dbReference type="SUPFAM" id="SSF50249">
    <property type="entry name" value="Nucleic acid-binding proteins"/>
    <property type="match status" value="2"/>
</dbReference>
<organism evidence="8 9">
    <name type="scientific">Nepenthes gracilis</name>
    <name type="common">Slender pitcher plant</name>
    <dbReference type="NCBI Taxonomy" id="150966"/>
    <lineage>
        <taxon>Eukaryota</taxon>
        <taxon>Viridiplantae</taxon>
        <taxon>Streptophyta</taxon>
        <taxon>Embryophyta</taxon>
        <taxon>Tracheophyta</taxon>
        <taxon>Spermatophyta</taxon>
        <taxon>Magnoliopsida</taxon>
        <taxon>eudicotyledons</taxon>
        <taxon>Gunneridae</taxon>
        <taxon>Pentapetalae</taxon>
        <taxon>Caryophyllales</taxon>
        <taxon>Nepenthaceae</taxon>
        <taxon>Nepenthes</taxon>
    </lineage>
</organism>
<dbReference type="Pfam" id="PF00634">
    <property type="entry name" value="BRCA2"/>
    <property type="match status" value="1"/>
</dbReference>
<evidence type="ECO:0000256" key="3">
    <source>
        <dbReference type="ARBA" id="ARBA00023125"/>
    </source>
</evidence>
<dbReference type="FunFam" id="2.40.50.140:FF:000267">
    <property type="entry name" value="Protein BREAST CANCER SUSCEPTIBILITY 2 homolog B"/>
    <property type="match status" value="1"/>
</dbReference>
<dbReference type="SUPFAM" id="SSF81878">
    <property type="entry name" value="BRCA2 tower domain"/>
    <property type="match status" value="1"/>
</dbReference>
<sequence>MSDWWIVPVGGNNFRWEVSGLEHQTKPHQDKPLHCSPPRLPSMADLLIQGCSKIVGNPDRNDDDVPIFRTGLGKPLILKQSSVAKALYVLRHGDGDDDIGPSSRQDHGTTFLIPFSKLPQGKCFNPVDKEFTTKELYDPVYFSHLEEKRARVNRTGTWNDDTVANVPLHIWTGSLGNGFNEDDVGKLVHPDMCNSEPKPPPIMFYTACGRSISVSSEALQQARSLLGDPEVGNLSKDVDSDDCAFSFLKERNLNADSLNRGNILNSSLMHRSDSIQKLDAEENGESLCTPKPLCRKSSLPCVTQNSMATEPVPIFNTLKRASKGPLVDITNNIGPEYENKRTPTSEIRRLSRRSSISPFKRPRSSKFVPPFNCIVPSAPNGLSNCSTENSYGRKRVCIRYPFQVSRKYVKEFFEVPPSHCNMSEHIPDQVRWIHPGNAKNFVFCGENGLDSIGIEAFFHMLAQSGASRQYASKEWVANHHKWIVWKLACYEISYSAKFPIKFLTVSNVLEELKYRYEREVNHGHHSAVKRIWDGDAPPSSMMILCISAIHSECYSEVDTQAKHKSEKNNAVRIELTDGWYSIDAQLDVLLSQYLAVGKLFVGQKLRICGADLCGWTGPLSPFEATNVHLLLHVNGTYRAGWADRLGFCRVACTPLAFRCIKGNGGPVPLTLVGVTRIYPILYRERLSNGRCIVRSDKMEAKFMQLHNQKCSNIIEDIMSEFQRGVNRSSCTNDRNNEEGAKILKMLETAAEPEVLMVEMSSEQLASLSTYKAKLEAIRQSDMQKSIEKALKAAGLSDREVTPFMRVRVAGLTRKGQPKRRGPDEGLITIWNPTEKQLLELVEGQAYAVSGLTPLHPVSNILFLQARGSINKWQALTSLQKEFLPFFCPRESVLLSKLGEVALAREFDTTVLVIHVGQVYITAQQKKQWVFVTDGSISMLQTEEPTAPLLAISFCSPCVEGDSVLPVNYNLVGSIVGFCNLIKRTKDTVNDLWVAEATENSTYHLNYDHQHCSHLKNASIAVQRWADSSSLIIEKLRKKVLFIVGDLNG</sequence>
<dbReference type="CDD" id="cd04493">
    <property type="entry name" value="BRCA2DBD_OB1"/>
    <property type="match status" value="1"/>
</dbReference>
<dbReference type="PANTHER" id="PTHR11289:SF0">
    <property type="entry name" value="BREAST CANCER TYPE 2 SUSCEPTIBILITY PROTEIN"/>
    <property type="match status" value="1"/>
</dbReference>
<dbReference type="SMART" id="SM01341">
    <property type="entry name" value="Tower"/>
    <property type="match status" value="1"/>
</dbReference>
<proteinExistence type="predicted"/>
<comment type="caution">
    <text evidence="8">The sequence shown here is derived from an EMBL/GenBank/DDBJ whole genome shotgun (WGS) entry which is preliminary data.</text>
</comment>
<keyword evidence="1" id="KW-0677">Repeat</keyword>
<feature type="region of interest" description="Disordered" evidence="6">
    <location>
        <begin position="334"/>
        <end position="363"/>
    </location>
</feature>
<keyword evidence="2" id="KW-0227">DNA damage</keyword>
<reference evidence="8" key="1">
    <citation type="submission" date="2023-05" db="EMBL/GenBank/DDBJ databases">
        <title>Nepenthes gracilis genome sequencing.</title>
        <authorList>
            <person name="Fukushima K."/>
        </authorList>
    </citation>
    <scope>NUCLEOTIDE SEQUENCE</scope>
    <source>
        <strain evidence="8">SING2019-196</strain>
    </source>
</reference>
<evidence type="ECO:0000256" key="1">
    <source>
        <dbReference type="ARBA" id="ARBA00022737"/>
    </source>
</evidence>
<evidence type="ECO:0000313" key="8">
    <source>
        <dbReference type="EMBL" id="GMH26534.1"/>
    </source>
</evidence>
<evidence type="ECO:0000313" key="9">
    <source>
        <dbReference type="Proteomes" id="UP001279734"/>
    </source>
</evidence>